<dbReference type="AlphaFoldDB" id="E3MP76"/>
<name>E3MP76_CAERE</name>
<dbReference type="HOGENOM" id="CLU_2906205_0_0_1"/>
<organism evidence="2">
    <name type="scientific">Caenorhabditis remanei</name>
    <name type="common">Caenorhabditis vulgaris</name>
    <dbReference type="NCBI Taxonomy" id="31234"/>
    <lineage>
        <taxon>Eukaryota</taxon>
        <taxon>Metazoa</taxon>
        <taxon>Ecdysozoa</taxon>
        <taxon>Nematoda</taxon>
        <taxon>Chromadorea</taxon>
        <taxon>Rhabditida</taxon>
        <taxon>Rhabditina</taxon>
        <taxon>Rhabditomorpha</taxon>
        <taxon>Rhabditoidea</taxon>
        <taxon>Rhabditidae</taxon>
        <taxon>Peloderinae</taxon>
        <taxon>Caenorhabditis</taxon>
    </lineage>
</organism>
<dbReference type="EMBL" id="DS268462">
    <property type="protein sequence ID" value="EFP06418.1"/>
    <property type="molecule type" value="Genomic_DNA"/>
</dbReference>
<dbReference type="InParanoid" id="E3MP76"/>
<keyword evidence="2" id="KW-1185">Reference proteome</keyword>
<accession>E3MP76</accession>
<sequence>MSKLTKGKKSEALWDAGAAASNRKLVSKEQEFESTRNTRKKKKIIKEDRVGRKEGMEATTMK</sequence>
<evidence type="ECO:0000313" key="1">
    <source>
        <dbReference type="EMBL" id="EFP06418.1"/>
    </source>
</evidence>
<evidence type="ECO:0000313" key="2">
    <source>
        <dbReference type="Proteomes" id="UP000008281"/>
    </source>
</evidence>
<reference evidence="1" key="1">
    <citation type="submission" date="2007-07" db="EMBL/GenBank/DDBJ databases">
        <title>PCAP assembly of the Caenorhabditis remanei genome.</title>
        <authorList>
            <consortium name="The Caenorhabditis remanei Sequencing Consortium"/>
            <person name="Wilson R.K."/>
        </authorList>
    </citation>
    <scope>NUCLEOTIDE SEQUENCE [LARGE SCALE GENOMIC DNA]</scope>
    <source>
        <strain evidence="1">PB4641</strain>
    </source>
</reference>
<dbReference type="Proteomes" id="UP000008281">
    <property type="component" value="Unassembled WGS sequence"/>
</dbReference>
<gene>
    <name evidence="1" type="ORF">CRE_07604</name>
</gene>
<proteinExistence type="predicted"/>
<protein>
    <submittedName>
        <fullName evidence="1">Uncharacterized protein</fullName>
    </submittedName>
</protein>